<protein>
    <submittedName>
        <fullName evidence="1">Uncharacterized protein</fullName>
    </submittedName>
</protein>
<accession>A0ABY9M7U1</accession>
<name>A0ABY9M7U1_9BURK</name>
<gene>
    <name evidence="1" type="ORF">RAS12_12015</name>
</gene>
<dbReference type="Proteomes" id="UP001234798">
    <property type="component" value="Chromosome"/>
</dbReference>
<dbReference type="EMBL" id="CP132976">
    <property type="protein sequence ID" value="WMD23063.1"/>
    <property type="molecule type" value="Genomic_DNA"/>
</dbReference>
<dbReference type="RefSeq" id="WP_306948680.1">
    <property type="nucleotide sequence ID" value="NZ_CP132976.1"/>
</dbReference>
<reference evidence="1 2" key="1">
    <citation type="submission" date="2023-08" db="EMBL/GenBank/DDBJ databases">
        <title>Achromobacter seleniivolatilans sp. nov., isolated from seleniferous soil.</title>
        <authorList>
            <person name="Zhang S."/>
            <person name="Li K."/>
            <person name="Peng J."/>
            <person name="Zhao Q."/>
            <person name="Wang H."/>
            <person name="Guo Y."/>
        </authorList>
    </citation>
    <scope>NUCLEOTIDE SEQUENCE [LARGE SCALE GENOMIC DNA]</scope>
    <source>
        <strain evidence="1 2">R39</strain>
    </source>
</reference>
<evidence type="ECO:0000313" key="1">
    <source>
        <dbReference type="EMBL" id="WMD23063.1"/>
    </source>
</evidence>
<keyword evidence="2" id="KW-1185">Reference proteome</keyword>
<sequence>MNHLIHIHGTEIPVVEVQGVRVVTCNAICALRDAIKSESLEGGAA</sequence>
<proteinExistence type="predicted"/>
<evidence type="ECO:0000313" key="2">
    <source>
        <dbReference type="Proteomes" id="UP001234798"/>
    </source>
</evidence>
<organism evidence="1 2">
    <name type="scientific">Achromobacter seleniivolatilans</name>
    <dbReference type="NCBI Taxonomy" id="3047478"/>
    <lineage>
        <taxon>Bacteria</taxon>
        <taxon>Pseudomonadati</taxon>
        <taxon>Pseudomonadota</taxon>
        <taxon>Betaproteobacteria</taxon>
        <taxon>Burkholderiales</taxon>
        <taxon>Alcaligenaceae</taxon>
        <taxon>Achromobacter</taxon>
    </lineage>
</organism>